<keyword evidence="2 5" id="KW-0805">Transcription regulation</keyword>
<dbReference type="PANTHER" id="PTHR34824">
    <property type="entry name" value="HEAT-INDUCIBLE TRANSCRIPTION REPRESSOR HRCA"/>
    <property type="match status" value="1"/>
</dbReference>
<keyword evidence="1 5" id="KW-0678">Repressor</keyword>
<gene>
    <name evidence="5 7" type="primary">hrcA</name>
    <name evidence="7" type="ORF">RM540_14040</name>
</gene>
<evidence type="ECO:0000256" key="5">
    <source>
        <dbReference type="HAMAP-Rule" id="MF_00081"/>
    </source>
</evidence>
<dbReference type="Gene3D" id="3.30.390.60">
    <property type="entry name" value="Heat-inducible transcription repressor hrca homolog, domain 3"/>
    <property type="match status" value="1"/>
</dbReference>
<dbReference type="Pfam" id="PF01628">
    <property type="entry name" value="HrcA"/>
    <property type="match status" value="1"/>
</dbReference>
<evidence type="ECO:0000313" key="7">
    <source>
        <dbReference type="EMBL" id="MDT0632874.1"/>
    </source>
</evidence>
<dbReference type="Gene3D" id="1.10.10.10">
    <property type="entry name" value="Winged helix-like DNA-binding domain superfamily/Winged helix DNA-binding domain"/>
    <property type="match status" value="1"/>
</dbReference>
<evidence type="ECO:0000256" key="4">
    <source>
        <dbReference type="ARBA" id="ARBA00023163"/>
    </source>
</evidence>
<dbReference type="SUPFAM" id="SSF55781">
    <property type="entry name" value="GAF domain-like"/>
    <property type="match status" value="1"/>
</dbReference>
<evidence type="ECO:0000256" key="2">
    <source>
        <dbReference type="ARBA" id="ARBA00023015"/>
    </source>
</evidence>
<proteinExistence type="inferred from homology"/>
<dbReference type="EMBL" id="JAVRHT010000041">
    <property type="protein sequence ID" value="MDT0632874.1"/>
    <property type="molecule type" value="Genomic_DNA"/>
</dbReference>
<dbReference type="InterPro" id="IPR021153">
    <property type="entry name" value="HrcA_C"/>
</dbReference>
<dbReference type="InterPro" id="IPR036390">
    <property type="entry name" value="WH_DNA-bd_sf"/>
</dbReference>
<evidence type="ECO:0000256" key="1">
    <source>
        <dbReference type="ARBA" id="ARBA00022491"/>
    </source>
</evidence>
<comment type="function">
    <text evidence="5">Negative regulator of class I heat shock genes (grpE-dnaK-dnaJ and groELS operons). Prevents heat-shock induction of these operons.</text>
</comment>
<comment type="similarity">
    <text evidence="5">Belongs to the HrcA family.</text>
</comment>
<dbReference type="PANTHER" id="PTHR34824:SF1">
    <property type="entry name" value="HEAT-INDUCIBLE TRANSCRIPTION REPRESSOR HRCA"/>
    <property type="match status" value="1"/>
</dbReference>
<evidence type="ECO:0000313" key="8">
    <source>
        <dbReference type="Proteomes" id="UP001267426"/>
    </source>
</evidence>
<dbReference type="Proteomes" id="UP001267426">
    <property type="component" value="Unassembled WGS sequence"/>
</dbReference>
<keyword evidence="8" id="KW-1185">Reference proteome</keyword>
<dbReference type="PIRSF" id="PIRSF005485">
    <property type="entry name" value="HrcA"/>
    <property type="match status" value="1"/>
</dbReference>
<dbReference type="HAMAP" id="MF_00081">
    <property type="entry name" value="HrcA"/>
    <property type="match status" value="1"/>
</dbReference>
<dbReference type="SUPFAM" id="SSF46785">
    <property type="entry name" value="Winged helix' DNA-binding domain"/>
    <property type="match status" value="1"/>
</dbReference>
<evidence type="ECO:0000256" key="3">
    <source>
        <dbReference type="ARBA" id="ARBA00023016"/>
    </source>
</evidence>
<comment type="caution">
    <text evidence="7">The sequence shown here is derived from an EMBL/GenBank/DDBJ whole genome shotgun (WGS) entry which is preliminary data.</text>
</comment>
<sequence>MPRPSDPARPAGPLSEREQDVLRRVVQHFIGTAAPVGSKALAGDVELSSASIRTTMRDLEDAGYLGHPHTSAGRVPTEQGYRLYVDDLLDVTGLSAREATLLRDGVRRRLGDLDAIARDTSRLLGRLSQLLGVVLTPQLSTGVLDRLEVVRLSSSRVLFVLALRGGLARTVTAELDVEADPAALDAVVQRLNERLAGLTLAEIRRTGADRVGDLAEHDRTGVVRVVLREGPALFRDETPGQRAAIGGAQHLVSQPEFNRPELVRDVVELAESEDVVVHLLERPAAVDPAEPDGAVVLIGREVERGRPGGPSYSVVTAPYRVGGAVGAVAVIGPTRMDYGRAIVLVEHVAGLLAAPPDD</sequence>
<dbReference type="RefSeq" id="WP_311665203.1">
    <property type="nucleotide sequence ID" value="NZ_JAVRHT010000041.1"/>
</dbReference>
<accession>A0ABU3BUA8</accession>
<dbReference type="InterPro" id="IPR023120">
    <property type="entry name" value="WHTH_transcript_rep_HrcA_IDD"/>
</dbReference>
<dbReference type="InterPro" id="IPR002571">
    <property type="entry name" value="HrcA"/>
</dbReference>
<keyword evidence="4 5" id="KW-0804">Transcription</keyword>
<dbReference type="InterPro" id="IPR029016">
    <property type="entry name" value="GAF-like_dom_sf"/>
</dbReference>
<evidence type="ECO:0000259" key="6">
    <source>
        <dbReference type="Pfam" id="PF01628"/>
    </source>
</evidence>
<protein>
    <recommendedName>
        <fullName evidence="5">Heat-inducible transcription repressor HrcA</fullName>
    </recommendedName>
</protein>
<name>A0ABU3BUA8_9BACT</name>
<keyword evidence="3 5" id="KW-0346">Stress response</keyword>
<reference evidence="7 8" key="1">
    <citation type="submission" date="2023-09" db="EMBL/GenBank/DDBJ databases">
        <authorList>
            <person name="Rey-Velasco X."/>
        </authorList>
    </citation>
    <scope>NUCLEOTIDE SEQUENCE [LARGE SCALE GENOMIC DNA]</scope>
    <source>
        <strain evidence="7 8">F394</strain>
    </source>
</reference>
<dbReference type="InterPro" id="IPR036388">
    <property type="entry name" value="WH-like_DNA-bd_sf"/>
</dbReference>
<dbReference type="Gene3D" id="3.30.450.40">
    <property type="match status" value="1"/>
</dbReference>
<organism evidence="7 8">
    <name type="scientific">Rubrivirga litoralis</name>
    <dbReference type="NCBI Taxonomy" id="3075598"/>
    <lineage>
        <taxon>Bacteria</taxon>
        <taxon>Pseudomonadati</taxon>
        <taxon>Rhodothermota</taxon>
        <taxon>Rhodothermia</taxon>
        <taxon>Rhodothermales</taxon>
        <taxon>Rubricoccaceae</taxon>
        <taxon>Rubrivirga</taxon>
    </lineage>
</organism>
<feature type="domain" description="Heat-inducible transcription repressor HrcA C-terminal" evidence="6">
    <location>
        <begin position="115"/>
        <end position="342"/>
    </location>
</feature>
<dbReference type="NCBIfam" id="TIGR00331">
    <property type="entry name" value="hrcA"/>
    <property type="match status" value="1"/>
</dbReference>